<keyword evidence="2" id="KW-1185">Reference proteome</keyword>
<feature type="non-terminal residue" evidence="1">
    <location>
        <position position="104"/>
    </location>
</feature>
<protein>
    <submittedName>
        <fullName evidence="1">Uncharacterized protein</fullName>
    </submittedName>
</protein>
<proteinExistence type="predicted"/>
<organism evidence="1 2">
    <name type="scientific">Paramuricea clavata</name>
    <name type="common">Red gorgonian</name>
    <name type="synonym">Violescent sea-whip</name>
    <dbReference type="NCBI Taxonomy" id="317549"/>
    <lineage>
        <taxon>Eukaryota</taxon>
        <taxon>Metazoa</taxon>
        <taxon>Cnidaria</taxon>
        <taxon>Anthozoa</taxon>
        <taxon>Octocorallia</taxon>
        <taxon>Malacalcyonacea</taxon>
        <taxon>Plexauridae</taxon>
        <taxon>Paramuricea</taxon>
    </lineage>
</organism>
<reference evidence="1" key="1">
    <citation type="submission" date="2020-04" db="EMBL/GenBank/DDBJ databases">
        <authorList>
            <person name="Alioto T."/>
            <person name="Alioto T."/>
            <person name="Gomez Garrido J."/>
        </authorList>
    </citation>
    <scope>NUCLEOTIDE SEQUENCE</scope>
    <source>
        <strain evidence="1">A484AB</strain>
    </source>
</reference>
<evidence type="ECO:0000313" key="1">
    <source>
        <dbReference type="EMBL" id="CAB4008086.1"/>
    </source>
</evidence>
<dbReference type="Proteomes" id="UP001152795">
    <property type="component" value="Unassembled WGS sequence"/>
</dbReference>
<comment type="caution">
    <text evidence="1">The sequence shown here is derived from an EMBL/GenBank/DDBJ whole genome shotgun (WGS) entry which is preliminary data.</text>
</comment>
<sequence>MSKANVSSVSICAEQSSRPIDLPVSDLDLDSTIDESIDQSAVNRAILMSLNRLNENFTSFTEQYQEDDVETDSQPTDDHVENPENVDIQADIDSLIQSGGQVDR</sequence>
<accession>A0A7D9IKA2</accession>
<name>A0A7D9IKA2_PARCT</name>
<dbReference type="AlphaFoldDB" id="A0A7D9IKA2"/>
<evidence type="ECO:0000313" key="2">
    <source>
        <dbReference type="Proteomes" id="UP001152795"/>
    </source>
</evidence>
<gene>
    <name evidence="1" type="ORF">PACLA_8A058769</name>
</gene>
<dbReference type="EMBL" id="CACRXK020006015">
    <property type="protein sequence ID" value="CAB4008086.1"/>
    <property type="molecule type" value="Genomic_DNA"/>
</dbReference>